<name>A0ABY7YXV6_9HYPH</name>
<dbReference type="InterPro" id="IPR036962">
    <property type="entry name" value="Glyco_hydro_3_N_sf"/>
</dbReference>
<reference evidence="2 3" key="1">
    <citation type="submission" date="2023-02" db="EMBL/GenBank/DDBJ databases">
        <title>Devosia chondri sp. nov., isolated from the phycosphere of marine algae.</title>
        <authorList>
            <person name="Kim J.M."/>
            <person name="Lee J.K."/>
            <person name="Choi B.J."/>
            <person name="Bayburt H."/>
            <person name="Jeon C.O."/>
        </authorList>
    </citation>
    <scope>NUCLEOTIDE SEQUENCE [LARGE SCALE GENOMIC DNA]</scope>
    <source>
        <strain evidence="2 3">G2-5</strain>
    </source>
</reference>
<accession>A0ABY7YXV6</accession>
<evidence type="ECO:0008006" key="4">
    <source>
        <dbReference type="Google" id="ProtNLM"/>
    </source>
</evidence>
<gene>
    <name evidence="2" type="ORF">PSQ90_00950</name>
</gene>
<evidence type="ECO:0000313" key="3">
    <source>
        <dbReference type="Proteomes" id="UP001222118"/>
    </source>
</evidence>
<dbReference type="Gene3D" id="3.20.20.300">
    <property type="entry name" value="Glycoside hydrolase, family 3, N-terminal domain"/>
    <property type="match status" value="1"/>
</dbReference>
<dbReference type="RefSeq" id="WP_282211576.1">
    <property type="nucleotide sequence ID" value="NZ_CP118247.1"/>
</dbReference>
<keyword evidence="1" id="KW-0378">Hydrolase</keyword>
<proteinExistence type="predicted"/>
<keyword evidence="3" id="KW-1185">Reference proteome</keyword>
<evidence type="ECO:0000256" key="1">
    <source>
        <dbReference type="ARBA" id="ARBA00022801"/>
    </source>
</evidence>
<dbReference type="SUPFAM" id="SSF51445">
    <property type="entry name" value="(Trans)glycosidases"/>
    <property type="match status" value="1"/>
</dbReference>
<dbReference type="InterPro" id="IPR017853">
    <property type="entry name" value="GH"/>
</dbReference>
<sequence length="73" mass="8254">MTQTYRDANAPIEIRVSDLIGRMTLEEKAAQLCCLWERKPEFLDDTGEFAPDKAVNALQHGIGQISRISDYRG</sequence>
<dbReference type="EMBL" id="CP118247">
    <property type="protein sequence ID" value="WDR06062.1"/>
    <property type="molecule type" value="Genomic_DNA"/>
</dbReference>
<organism evidence="2 3">
    <name type="scientific">Devosia rhodophyticola</name>
    <dbReference type="NCBI Taxonomy" id="3026423"/>
    <lineage>
        <taxon>Bacteria</taxon>
        <taxon>Pseudomonadati</taxon>
        <taxon>Pseudomonadota</taxon>
        <taxon>Alphaproteobacteria</taxon>
        <taxon>Hyphomicrobiales</taxon>
        <taxon>Devosiaceae</taxon>
        <taxon>Devosia</taxon>
    </lineage>
</organism>
<protein>
    <recommendedName>
        <fullName evidence="4">Beta-glucosidase</fullName>
    </recommendedName>
</protein>
<dbReference type="Proteomes" id="UP001222118">
    <property type="component" value="Chromosome"/>
</dbReference>
<evidence type="ECO:0000313" key="2">
    <source>
        <dbReference type="EMBL" id="WDR06062.1"/>
    </source>
</evidence>